<keyword evidence="3" id="KW-1185">Reference proteome</keyword>
<evidence type="ECO:0000313" key="3">
    <source>
        <dbReference type="Proteomes" id="UP000010475"/>
    </source>
</evidence>
<dbReference type="Proteomes" id="UP000010475">
    <property type="component" value="Chromosome"/>
</dbReference>
<accession>K9WTU1</accession>
<dbReference type="eggNOG" id="COG1898">
    <property type="taxonomic scope" value="Bacteria"/>
</dbReference>
<dbReference type="HOGENOM" id="CLU_2070202_0_0_3"/>
<dbReference type="KEGG" id="csg:Cylst_1313"/>
<gene>
    <name evidence="2" type="ORF">Cylst_1313</name>
</gene>
<name>K9WTU1_9NOST</name>
<feature type="domain" description="Capsular polysaccharide assembling protein CapF C-terminal" evidence="1">
    <location>
        <begin position="10"/>
        <end position="103"/>
    </location>
</feature>
<reference evidence="2 3" key="1">
    <citation type="submission" date="2012-06" db="EMBL/GenBank/DDBJ databases">
        <title>Finished chromosome of genome of Cylindrospermum stagnale PCC 7417.</title>
        <authorList>
            <consortium name="US DOE Joint Genome Institute"/>
            <person name="Gugger M."/>
            <person name="Coursin T."/>
            <person name="Rippka R."/>
            <person name="Tandeau De Marsac N."/>
            <person name="Huntemann M."/>
            <person name="Wei C.-L."/>
            <person name="Han J."/>
            <person name="Detter J.C."/>
            <person name="Han C."/>
            <person name="Tapia R."/>
            <person name="Chen A."/>
            <person name="Kyrpides N."/>
            <person name="Mavromatis K."/>
            <person name="Markowitz V."/>
            <person name="Szeto E."/>
            <person name="Ivanova N."/>
            <person name="Pagani I."/>
            <person name="Pati A."/>
            <person name="Goodwin L."/>
            <person name="Nordberg H.P."/>
            <person name="Cantor M.N."/>
            <person name="Hua S.X."/>
            <person name="Woyke T."/>
            <person name="Kerfeld C.A."/>
        </authorList>
    </citation>
    <scope>NUCLEOTIDE SEQUENCE [LARGE SCALE GENOMIC DNA]</scope>
    <source>
        <strain evidence="2 3">PCC 7417</strain>
    </source>
</reference>
<dbReference type="EMBL" id="CP003642">
    <property type="protein sequence ID" value="AFZ23603.1"/>
    <property type="molecule type" value="Genomic_DNA"/>
</dbReference>
<dbReference type="Pfam" id="PF14667">
    <property type="entry name" value="Polysacc_synt_C"/>
    <property type="match status" value="1"/>
</dbReference>
<dbReference type="Gene3D" id="2.60.120.10">
    <property type="entry name" value="Jelly Rolls"/>
    <property type="match status" value="1"/>
</dbReference>
<dbReference type="AlphaFoldDB" id="K9WTU1"/>
<dbReference type="InterPro" id="IPR029303">
    <property type="entry name" value="CapF_C"/>
</dbReference>
<sequence length="123" mass="14089">MKKLSSHSMNSDDRGYFLQIAQDGWAEVNYVETLANKIRGKHYHKETSELFFIISGEIKVSVENLSSGQSTVFVAKKGDNFIIEPGEFHTFHTITDSQWIAMLSQKIDPHNPDFHQVKDFITL</sequence>
<proteinExistence type="predicted"/>
<evidence type="ECO:0000313" key="2">
    <source>
        <dbReference type="EMBL" id="AFZ23603.1"/>
    </source>
</evidence>
<dbReference type="InterPro" id="IPR014710">
    <property type="entry name" value="RmlC-like_jellyroll"/>
</dbReference>
<protein>
    <submittedName>
        <fullName evidence="2">dTDP-4-dehydrorhamnose 3,5-epimerase-like enzyme</fullName>
    </submittedName>
</protein>
<dbReference type="STRING" id="56107.Cylst_1313"/>
<dbReference type="InterPro" id="IPR011051">
    <property type="entry name" value="RmlC_Cupin_sf"/>
</dbReference>
<evidence type="ECO:0000259" key="1">
    <source>
        <dbReference type="Pfam" id="PF14667"/>
    </source>
</evidence>
<organism evidence="2 3">
    <name type="scientific">Cylindrospermum stagnale PCC 7417</name>
    <dbReference type="NCBI Taxonomy" id="56107"/>
    <lineage>
        <taxon>Bacteria</taxon>
        <taxon>Bacillati</taxon>
        <taxon>Cyanobacteriota</taxon>
        <taxon>Cyanophyceae</taxon>
        <taxon>Nostocales</taxon>
        <taxon>Nostocaceae</taxon>
        <taxon>Cylindrospermum</taxon>
    </lineage>
</organism>
<dbReference type="SUPFAM" id="SSF51182">
    <property type="entry name" value="RmlC-like cupins"/>
    <property type="match status" value="1"/>
</dbReference>